<evidence type="ECO:0000313" key="3">
    <source>
        <dbReference type="Proteomes" id="UP000732377"/>
    </source>
</evidence>
<organism evidence="2 3">
    <name type="scientific">Symbiobacterium thermophilum</name>
    <dbReference type="NCBI Taxonomy" id="2734"/>
    <lineage>
        <taxon>Bacteria</taxon>
        <taxon>Bacillati</taxon>
        <taxon>Bacillota</taxon>
        <taxon>Clostridia</taxon>
        <taxon>Eubacteriales</taxon>
        <taxon>Symbiobacteriaceae</taxon>
        <taxon>Symbiobacterium</taxon>
    </lineage>
</organism>
<name>A0A953IA11_SYMTR</name>
<protein>
    <submittedName>
        <fullName evidence="2">Uncharacterized protein</fullName>
    </submittedName>
</protein>
<feature type="transmembrane region" description="Helical" evidence="1">
    <location>
        <begin position="45"/>
        <end position="63"/>
    </location>
</feature>
<feature type="transmembrane region" description="Helical" evidence="1">
    <location>
        <begin position="69"/>
        <end position="89"/>
    </location>
</feature>
<feature type="transmembrane region" description="Helical" evidence="1">
    <location>
        <begin position="6"/>
        <end position="24"/>
    </location>
</feature>
<sequence>MAAKIVAGILFGCAWGWVCNLVLFRQMANNRAAGFDSLRGIGVVFFVRYLLDAAALVLFYLIVRSGYALMAAALSITVAVKASLLYVYARKGGKFE</sequence>
<comment type="caution">
    <text evidence="2">The sequence shown here is derived from an EMBL/GenBank/DDBJ whole genome shotgun (WGS) entry which is preliminary data.</text>
</comment>
<gene>
    <name evidence="2" type="ORF">CWE10_13560</name>
</gene>
<evidence type="ECO:0000313" key="2">
    <source>
        <dbReference type="EMBL" id="MBY6277213.1"/>
    </source>
</evidence>
<keyword evidence="1" id="KW-1133">Transmembrane helix</keyword>
<dbReference type="RefSeq" id="WP_011194219.1">
    <property type="nucleotide sequence ID" value="NZ_PIUK01000151.1"/>
</dbReference>
<keyword evidence="1" id="KW-0472">Membrane</keyword>
<dbReference type="EMBL" id="PIUK01000151">
    <property type="protein sequence ID" value="MBY6277213.1"/>
    <property type="molecule type" value="Genomic_DNA"/>
</dbReference>
<dbReference type="Proteomes" id="UP000732377">
    <property type="component" value="Unassembled WGS sequence"/>
</dbReference>
<dbReference type="AlphaFoldDB" id="A0A953IA11"/>
<accession>A0A953IA11</accession>
<keyword evidence="1" id="KW-0812">Transmembrane</keyword>
<proteinExistence type="predicted"/>
<evidence type="ECO:0000256" key="1">
    <source>
        <dbReference type="SAM" id="Phobius"/>
    </source>
</evidence>
<reference evidence="2" key="1">
    <citation type="submission" date="2017-11" db="EMBL/GenBank/DDBJ databases">
        <title>Three new genomes from thermophilic consortium.</title>
        <authorList>
            <person name="Quaggio R."/>
            <person name="Amgarten D."/>
            <person name="Setubal J.C."/>
        </authorList>
    </citation>
    <scope>NUCLEOTIDE SEQUENCE</scope>
    <source>
        <strain evidence="2">ZCTH01-B2</strain>
    </source>
</reference>